<dbReference type="RefSeq" id="WP_110830301.1">
    <property type="nucleotide sequence ID" value="NZ_QKLU01000003.1"/>
</dbReference>
<dbReference type="AlphaFoldDB" id="A0A318UFM3"/>
<dbReference type="InterPro" id="IPR007627">
    <property type="entry name" value="RNA_pol_sigma70_r2"/>
</dbReference>
<comment type="caution">
    <text evidence="2">The sequence shown here is derived from an EMBL/GenBank/DDBJ whole genome shotgun (WGS) entry which is preliminary data.</text>
</comment>
<keyword evidence="3" id="KW-1185">Reference proteome</keyword>
<proteinExistence type="predicted"/>
<dbReference type="Gene3D" id="1.10.1740.10">
    <property type="match status" value="1"/>
</dbReference>
<evidence type="ECO:0000313" key="3">
    <source>
        <dbReference type="Proteomes" id="UP000248198"/>
    </source>
</evidence>
<accession>A0A318UFM3</accession>
<dbReference type="GO" id="GO:0006352">
    <property type="term" value="P:DNA-templated transcription initiation"/>
    <property type="evidence" value="ECO:0007669"/>
    <property type="project" value="InterPro"/>
</dbReference>
<reference evidence="2 3" key="1">
    <citation type="submission" date="2018-06" db="EMBL/GenBank/DDBJ databases">
        <title>Genomic Encyclopedia of Archaeal and Bacterial Type Strains, Phase II (KMG-II): from individual species to whole genera.</title>
        <authorList>
            <person name="Goeker M."/>
        </authorList>
    </citation>
    <scope>NUCLEOTIDE SEQUENCE [LARGE SCALE GENOMIC DNA]</scope>
    <source>
        <strain evidence="2 3">DSM 27372</strain>
    </source>
</reference>
<feature type="domain" description="RNA polymerase sigma-70 region 2" evidence="1">
    <location>
        <begin position="30"/>
        <end position="94"/>
    </location>
</feature>
<organism evidence="2 3">
    <name type="scientific">Pedobacter nutrimenti</name>
    <dbReference type="NCBI Taxonomy" id="1241337"/>
    <lineage>
        <taxon>Bacteria</taxon>
        <taxon>Pseudomonadati</taxon>
        <taxon>Bacteroidota</taxon>
        <taxon>Sphingobacteriia</taxon>
        <taxon>Sphingobacteriales</taxon>
        <taxon>Sphingobacteriaceae</taxon>
        <taxon>Pedobacter</taxon>
    </lineage>
</organism>
<dbReference type="GO" id="GO:0003700">
    <property type="term" value="F:DNA-binding transcription factor activity"/>
    <property type="evidence" value="ECO:0007669"/>
    <property type="project" value="InterPro"/>
</dbReference>
<gene>
    <name evidence="2" type="ORF">B0O44_103626</name>
</gene>
<protein>
    <submittedName>
        <fullName evidence="2">Sigma-70-like protein</fullName>
    </submittedName>
</protein>
<evidence type="ECO:0000313" key="2">
    <source>
        <dbReference type="EMBL" id="PYF75176.1"/>
    </source>
</evidence>
<dbReference type="SUPFAM" id="SSF88946">
    <property type="entry name" value="Sigma2 domain of RNA polymerase sigma factors"/>
    <property type="match status" value="1"/>
</dbReference>
<dbReference type="Proteomes" id="UP000248198">
    <property type="component" value="Unassembled WGS sequence"/>
</dbReference>
<name>A0A318UFM3_9SPHI</name>
<dbReference type="Pfam" id="PF04542">
    <property type="entry name" value="Sigma70_r2"/>
    <property type="match status" value="1"/>
</dbReference>
<dbReference type="OrthoDB" id="655312at2"/>
<dbReference type="EMBL" id="QKLU01000003">
    <property type="protein sequence ID" value="PYF75176.1"/>
    <property type="molecule type" value="Genomic_DNA"/>
</dbReference>
<sequence>MYAQSPEALYAEKELLVLLKQDKAKACALLYNKYKPRLASNLMALLKSDQLVKEVLEQFFFGIWDNRKHIDPEKSFRMYLSVVSRNLIQDYYGKAVADEQFKAQLIRAGLEKYNRIEERAFLKTRSQNLYPELVSAPVMGVLVNSMLKGL</sequence>
<dbReference type="InterPro" id="IPR013325">
    <property type="entry name" value="RNA_pol_sigma_r2"/>
</dbReference>
<evidence type="ECO:0000259" key="1">
    <source>
        <dbReference type="Pfam" id="PF04542"/>
    </source>
</evidence>